<organism evidence="1 2">
    <name type="scientific">Mycena rosella</name>
    <name type="common">Pink bonnet</name>
    <name type="synonym">Agaricus rosellus</name>
    <dbReference type="NCBI Taxonomy" id="1033263"/>
    <lineage>
        <taxon>Eukaryota</taxon>
        <taxon>Fungi</taxon>
        <taxon>Dikarya</taxon>
        <taxon>Basidiomycota</taxon>
        <taxon>Agaricomycotina</taxon>
        <taxon>Agaricomycetes</taxon>
        <taxon>Agaricomycetidae</taxon>
        <taxon>Agaricales</taxon>
        <taxon>Marasmiineae</taxon>
        <taxon>Mycenaceae</taxon>
        <taxon>Mycena</taxon>
    </lineage>
</organism>
<gene>
    <name evidence="1" type="ORF">B0H17DRAFT_995167</name>
</gene>
<dbReference type="PANTHER" id="PTHR33927">
    <property type="entry name" value="TRANSMEMBRANE PROTEIN"/>
    <property type="match status" value="1"/>
</dbReference>
<feature type="non-terminal residue" evidence="1">
    <location>
        <position position="111"/>
    </location>
</feature>
<dbReference type="InterPro" id="IPR052979">
    <property type="entry name" value="Adenylate-forming_domain"/>
</dbReference>
<comment type="caution">
    <text evidence="1">The sequence shown here is derived from an EMBL/GenBank/DDBJ whole genome shotgun (WGS) entry which is preliminary data.</text>
</comment>
<keyword evidence="2" id="KW-1185">Reference proteome</keyword>
<accession>A0AAD7C2W4</accession>
<evidence type="ECO:0000313" key="2">
    <source>
        <dbReference type="Proteomes" id="UP001221757"/>
    </source>
</evidence>
<proteinExistence type="predicted"/>
<evidence type="ECO:0000313" key="1">
    <source>
        <dbReference type="EMBL" id="KAJ7637463.1"/>
    </source>
</evidence>
<sequence>MQQGLLERVSRGSILEYHAFGIISQGRESGEHYLICGVQGNFTRSLFAGVSNTSKLYKWGFSVCTGTGLGAGLSTCLQSPDWYLIEEARFVCPCTVPSFFVLMVIFLGGRP</sequence>
<protein>
    <submittedName>
        <fullName evidence="1">Uncharacterized protein</fullName>
    </submittedName>
</protein>
<reference evidence="1" key="1">
    <citation type="submission" date="2023-03" db="EMBL/GenBank/DDBJ databases">
        <title>Massive genome expansion in bonnet fungi (Mycena s.s.) driven by repeated elements and novel gene families across ecological guilds.</title>
        <authorList>
            <consortium name="Lawrence Berkeley National Laboratory"/>
            <person name="Harder C.B."/>
            <person name="Miyauchi S."/>
            <person name="Viragh M."/>
            <person name="Kuo A."/>
            <person name="Thoen E."/>
            <person name="Andreopoulos B."/>
            <person name="Lu D."/>
            <person name="Skrede I."/>
            <person name="Drula E."/>
            <person name="Henrissat B."/>
            <person name="Morin E."/>
            <person name="Kohler A."/>
            <person name="Barry K."/>
            <person name="LaButti K."/>
            <person name="Morin E."/>
            <person name="Salamov A."/>
            <person name="Lipzen A."/>
            <person name="Mereny Z."/>
            <person name="Hegedus B."/>
            <person name="Baldrian P."/>
            <person name="Stursova M."/>
            <person name="Weitz H."/>
            <person name="Taylor A."/>
            <person name="Grigoriev I.V."/>
            <person name="Nagy L.G."/>
            <person name="Martin F."/>
            <person name="Kauserud H."/>
        </authorList>
    </citation>
    <scope>NUCLEOTIDE SEQUENCE</scope>
    <source>
        <strain evidence="1">CBHHK067</strain>
    </source>
</reference>
<dbReference type="AlphaFoldDB" id="A0AAD7C2W4"/>
<dbReference type="EMBL" id="JARKIE010000457">
    <property type="protein sequence ID" value="KAJ7637463.1"/>
    <property type="molecule type" value="Genomic_DNA"/>
</dbReference>
<dbReference type="Proteomes" id="UP001221757">
    <property type="component" value="Unassembled WGS sequence"/>
</dbReference>
<dbReference type="PANTHER" id="PTHR33927:SF1">
    <property type="entry name" value="TRANSMEMBRANE PROTEIN"/>
    <property type="match status" value="1"/>
</dbReference>
<name>A0AAD7C2W4_MYCRO</name>